<dbReference type="InterPro" id="IPR007740">
    <property type="entry name" value="Ribosomal_mL49"/>
</dbReference>
<evidence type="ECO:0000256" key="1">
    <source>
        <dbReference type="ARBA" id="ARBA00004173"/>
    </source>
</evidence>
<reference evidence="8" key="1">
    <citation type="submission" date="2023-02" db="EMBL/GenBank/DDBJ databases">
        <authorList>
            <person name="Palmer J.M."/>
        </authorList>
    </citation>
    <scope>NUCLEOTIDE SEQUENCE</scope>
    <source>
        <strain evidence="8">FW57</strain>
    </source>
</reference>
<comment type="similarity">
    <text evidence="2">Belongs to the mitochondrion-specific ribosomal protein mL49 family.</text>
</comment>
<accession>A0AAD4EP06</accession>
<dbReference type="PANTHER" id="PTHR13477:SF0">
    <property type="entry name" value="LARGE RIBOSOMAL SUBUNIT PROTEIN ML49"/>
    <property type="match status" value="1"/>
</dbReference>
<evidence type="ECO:0000256" key="4">
    <source>
        <dbReference type="ARBA" id="ARBA00023128"/>
    </source>
</evidence>
<keyword evidence="3" id="KW-0689">Ribosomal protein</keyword>
<dbReference type="EMBL" id="JAHCVI010000005">
    <property type="protein sequence ID" value="KAG7284801.1"/>
    <property type="molecule type" value="Genomic_DNA"/>
</dbReference>
<gene>
    <name evidence="8" type="ORF">NEMBOFW57_009414</name>
</gene>
<organism evidence="8 9">
    <name type="scientific">Staphylotrichum longicolle</name>
    <dbReference type="NCBI Taxonomy" id="669026"/>
    <lineage>
        <taxon>Eukaryota</taxon>
        <taxon>Fungi</taxon>
        <taxon>Dikarya</taxon>
        <taxon>Ascomycota</taxon>
        <taxon>Pezizomycotina</taxon>
        <taxon>Sordariomycetes</taxon>
        <taxon>Sordariomycetidae</taxon>
        <taxon>Sordariales</taxon>
        <taxon>Chaetomiaceae</taxon>
        <taxon>Staphylotrichum</taxon>
    </lineage>
</organism>
<evidence type="ECO:0000256" key="7">
    <source>
        <dbReference type="SAM" id="MobiDB-lite"/>
    </source>
</evidence>
<evidence type="ECO:0000256" key="6">
    <source>
        <dbReference type="ARBA" id="ARBA00035191"/>
    </source>
</evidence>
<dbReference type="GO" id="GO:0003735">
    <property type="term" value="F:structural constituent of ribosome"/>
    <property type="evidence" value="ECO:0007669"/>
    <property type="project" value="InterPro"/>
</dbReference>
<dbReference type="GO" id="GO:0005762">
    <property type="term" value="C:mitochondrial large ribosomal subunit"/>
    <property type="evidence" value="ECO:0007669"/>
    <property type="project" value="TreeGrafter"/>
</dbReference>
<feature type="region of interest" description="Disordered" evidence="7">
    <location>
        <begin position="45"/>
        <end position="83"/>
    </location>
</feature>
<dbReference type="AlphaFoldDB" id="A0AAD4EP06"/>
<comment type="caution">
    <text evidence="8">The sequence shown here is derived from an EMBL/GenBank/DDBJ whole genome shotgun (WGS) entry which is preliminary data.</text>
</comment>
<name>A0AAD4EP06_9PEZI</name>
<dbReference type="GO" id="GO:0006412">
    <property type="term" value="P:translation"/>
    <property type="evidence" value="ECO:0007669"/>
    <property type="project" value="InterPro"/>
</dbReference>
<proteinExistence type="inferred from homology"/>
<evidence type="ECO:0000256" key="3">
    <source>
        <dbReference type="ARBA" id="ARBA00022980"/>
    </source>
</evidence>
<feature type="compositionally biased region" description="Low complexity" evidence="7">
    <location>
        <begin position="45"/>
        <end position="76"/>
    </location>
</feature>
<evidence type="ECO:0000256" key="2">
    <source>
        <dbReference type="ARBA" id="ARBA00005677"/>
    </source>
</evidence>
<comment type="subcellular location">
    <subcellularLocation>
        <location evidence="1">Mitochondrion</location>
    </subcellularLocation>
</comment>
<dbReference type="PANTHER" id="PTHR13477">
    <property type="entry name" value="MITOCHONDRIAL 39S RIBOSOMAL PROTEIN L49"/>
    <property type="match status" value="1"/>
</dbReference>
<dbReference type="Pfam" id="PF05046">
    <property type="entry name" value="Img2"/>
    <property type="match status" value="1"/>
</dbReference>
<sequence>MFRPATLLRALAAPARQILLFPQAAAVSAPSTLLIRRCLATAATTTTTTPTTPSSTPSDPTTPQTPSSQSATATPSPEKKSNAHAWKYHLLRVRRRAAKAAAAKAALPFHVSRTPSAELPVYTLAKRGGNKKLTTIKKIDGDRAALGAQLAADLGLEVGGKGVVVNARTGHLVVEGHRAAEVKQWLTDKGF</sequence>
<dbReference type="Gene3D" id="3.30.780.10">
    <property type="entry name" value="SUI1-like domain"/>
    <property type="match status" value="1"/>
</dbReference>
<evidence type="ECO:0000313" key="8">
    <source>
        <dbReference type="EMBL" id="KAG7284801.1"/>
    </source>
</evidence>
<keyword evidence="9" id="KW-1185">Reference proteome</keyword>
<dbReference type="Proteomes" id="UP001197093">
    <property type="component" value="Unassembled WGS sequence"/>
</dbReference>
<evidence type="ECO:0000256" key="5">
    <source>
        <dbReference type="ARBA" id="ARBA00023274"/>
    </source>
</evidence>
<keyword evidence="4" id="KW-0496">Mitochondrion</keyword>
<evidence type="ECO:0000313" key="9">
    <source>
        <dbReference type="Proteomes" id="UP001197093"/>
    </source>
</evidence>
<protein>
    <recommendedName>
        <fullName evidence="6">Large ribosomal subunit protein mL49</fullName>
    </recommendedName>
</protein>
<keyword evidence="5" id="KW-0687">Ribonucleoprotein</keyword>